<dbReference type="Proteomes" id="UP000218505">
    <property type="component" value="Chromosome"/>
</dbReference>
<feature type="transmembrane region" description="Helical" evidence="1">
    <location>
        <begin position="79"/>
        <end position="103"/>
    </location>
</feature>
<proteinExistence type="predicted"/>
<organism evidence="2 3">
    <name type="scientific">Actinosynnema pretiosum</name>
    <dbReference type="NCBI Taxonomy" id="42197"/>
    <lineage>
        <taxon>Bacteria</taxon>
        <taxon>Bacillati</taxon>
        <taxon>Actinomycetota</taxon>
        <taxon>Actinomycetes</taxon>
        <taxon>Pseudonocardiales</taxon>
        <taxon>Pseudonocardiaceae</taxon>
        <taxon>Actinosynnema</taxon>
    </lineage>
</organism>
<keyword evidence="1" id="KW-1133">Transmembrane helix</keyword>
<dbReference type="EMBL" id="CP023445">
    <property type="protein sequence ID" value="ATE58183.1"/>
    <property type="molecule type" value="Genomic_DNA"/>
</dbReference>
<dbReference type="KEGG" id="apre:CNX65_15010"/>
<dbReference type="NCBIfam" id="TIGR03696">
    <property type="entry name" value="Rhs_assc_core"/>
    <property type="match status" value="1"/>
</dbReference>
<sequence>MDYGWLGQHQRPHEHAGSLSVVQMGARPYIAVLGRFLSPDPVEGGSANLYAHIFGDPLNSNDLDGLFAWGKFFDGALKVASYGAMIGCVALSAGACVVVSGVVLGAQVIHEASTKGSVDWANFAVNAAITLAGGAAGAIIAGAGLGVVKTGQAIRSGLRVKPVVYKAPQVVKRGPSVTNYKQTPDWYKTFVNFYQNSSIGAMQYATALNWTHYHNGTMRAV</sequence>
<evidence type="ECO:0000256" key="1">
    <source>
        <dbReference type="SAM" id="Phobius"/>
    </source>
</evidence>
<gene>
    <name evidence="2" type="ORF">CNX65_15010</name>
</gene>
<evidence type="ECO:0008006" key="4">
    <source>
        <dbReference type="Google" id="ProtNLM"/>
    </source>
</evidence>
<keyword evidence="1" id="KW-0472">Membrane</keyword>
<evidence type="ECO:0000313" key="2">
    <source>
        <dbReference type="EMBL" id="ATE58183.1"/>
    </source>
</evidence>
<feature type="transmembrane region" description="Helical" evidence="1">
    <location>
        <begin position="123"/>
        <end position="148"/>
    </location>
</feature>
<dbReference type="AlphaFoldDB" id="A0A290ZGS0"/>
<reference evidence="2" key="1">
    <citation type="submission" date="2017-09" db="EMBL/GenBank/DDBJ databases">
        <title>Complete Genome Sequence of ansamitocin-producing Bacterium Actinosynnema pretiosum X47.</title>
        <authorList>
            <person name="Cao G."/>
            <person name="Zong G."/>
            <person name="Zhong C."/>
            <person name="Fu J."/>
        </authorList>
    </citation>
    <scope>NUCLEOTIDE SEQUENCE [LARGE SCALE GENOMIC DNA]</scope>
    <source>
        <strain evidence="2">X47</strain>
    </source>
</reference>
<keyword evidence="1" id="KW-0812">Transmembrane</keyword>
<dbReference type="InterPro" id="IPR022385">
    <property type="entry name" value="Rhs_assc_core"/>
</dbReference>
<keyword evidence="3" id="KW-1185">Reference proteome</keyword>
<evidence type="ECO:0000313" key="3">
    <source>
        <dbReference type="Proteomes" id="UP000218505"/>
    </source>
</evidence>
<accession>A0A290ZGS0</accession>
<protein>
    <recommendedName>
        <fullName evidence="4">Rhs family protein</fullName>
    </recommendedName>
</protein>
<name>A0A290ZGS0_9PSEU</name>
<dbReference type="Gene3D" id="2.180.10.10">
    <property type="entry name" value="RHS repeat-associated core"/>
    <property type="match status" value="1"/>
</dbReference>